<comment type="caution">
    <text evidence="15">The sequence shown here is derived from an EMBL/GenBank/DDBJ whole genome shotgun (WGS) entry which is preliminary data.</text>
</comment>
<sequence length="523" mass="57941">MRLEVICQDRPGLVRELLDLLAARHSDLRGIDLDPAGRVYLNFIFREAGDFPALMADIRLIPGVADVRTVAFMPCERRHRALEALLAAIPEPVLSIDGKGRVELANQAACDLFNLTEETLSHQPVAGLISGFNAARWLEGERPAFHHQRLLLQGQDYFLEITPLELADDAGNPAAAGGVIMLKSAVRMGRQLQEVNPNDDREFGHIIAASAKMRQVVEKARKLAMLDAPLLIMGETGTGKDLLAHACHLRSARGKRPFLALNCAALPDDVAESELFGHAAGAYPNALESKKGFFEQAGGGSVLLDEIGEMSPRMQAKLLRFLNDGTFRRVGEDQEMHVDVRVYCATQKNLLELVRHGQFREDLYYRLNVLTLELPPLRDRPDDIMPLASLFIAQFCDEQGVPRPRPTPALTAMLVQYAWPGNVRQLKNIIYRAMAQSEGRVLDTGDIELPELSSTAAVVEQSLDGSLDDISKRFERSVLTRLYQAYPSTRKLAKRLGVSHTAIANKLREYGLNARKSGEDEEG</sequence>
<keyword evidence="3" id="KW-0678">Repressor</keyword>
<name>A0ABY2SPR4_9HYPH</name>
<evidence type="ECO:0000256" key="9">
    <source>
        <dbReference type="ARBA" id="ARBA00023159"/>
    </source>
</evidence>
<dbReference type="InterPro" id="IPR027417">
    <property type="entry name" value="P-loop_NTPase"/>
</dbReference>
<dbReference type="Gene3D" id="3.30.450.20">
    <property type="entry name" value="PAS domain"/>
    <property type="match status" value="1"/>
</dbReference>
<dbReference type="InterPro" id="IPR030828">
    <property type="entry name" value="HTH_TyrR"/>
</dbReference>
<keyword evidence="5" id="KW-0058">Aromatic hydrocarbons catabolism</keyword>
<evidence type="ECO:0000259" key="12">
    <source>
        <dbReference type="PROSITE" id="PS50045"/>
    </source>
</evidence>
<gene>
    <name evidence="15" type="primary">tyrR</name>
    <name evidence="15" type="ORF">FCN80_02770</name>
</gene>
<evidence type="ECO:0000256" key="4">
    <source>
        <dbReference type="ARBA" id="ARBA00022741"/>
    </source>
</evidence>
<keyword evidence="8" id="KW-0238">DNA-binding</keyword>
<dbReference type="SUPFAM" id="SSF52540">
    <property type="entry name" value="P-loop containing nucleoside triphosphate hydrolases"/>
    <property type="match status" value="1"/>
</dbReference>
<dbReference type="Proteomes" id="UP000305202">
    <property type="component" value="Unassembled WGS sequence"/>
</dbReference>
<evidence type="ECO:0000259" key="14">
    <source>
        <dbReference type="PROSITE" id="PS51671"/>
    </source>
</evidence>
<dbReference type="PROSITE" id="PS51671">
    <property type="entry name" value="ACT"/>
    <property type="match status" value="1"/>
</dbReference>
<dbReference type="InterPro" id="IPR002078">
    <property type="entry name" value="Sigma_54_int"/>
</dbReference>
<dbReference type="RefSeq" id="WP_136988365.1">
    <property type="nucleotide sequence ID" value="NZ_SZPQ01000002.1"/>
</dbReference>
<evidence type="ECO:0000256" key="8">
    <source>
        <dbReference type="ARBA" id="ARBA00023125"/>
    </source>
</evidence>
<dbReference type="NCBIfam" id="TIGR04381">
    <property type="entry name" value="HTH_TypR"/>
    <property type="match status" value="1"/>
</dbReference>
<dbReference type="Pfam" id="PF18024">
    <property type="entry name" value="HTH_50"/>
    <property type="match status" value="1"/>
</dbReference>
<evidence type="ECO:0000313" key="15">
    <source>
        <dbReference type="EMBL" id="TKI08092.1"/>
    </source>
</evidence>
<evidence type="ECO:0000256" key="3">
    <source>
        <dbReference type="ARBA" id="ARBA00022491"/>
    </source>
</evidence>
<evidence type="ECO:0000256" key="1">
    <source>
        <dbReference type="ARBA" id="ARBA00004496"/>
    </source>
</evidence>
<feature type="domain" description="Sigma-54 factor interaction" evidence="12">
    <location>
        <begin position="206"/>
        <end position="435"/>
    </location>
</feature>
<dbReference type="InterPro" id="IPR025662">
    <property type="entry name" value="Sigma_54_int_dom_ATP-bd_1"/>
</dbReference>
<keyword evidence="9" id="KW-0010">Activator</keyword>
<feature type="domain" description="ACT" evidence="14">
    <location>
        <begin position="2"/>
        <end position="72"/>
    </location>
</feature>
<keyword evidence="4" id="KW-0547">Nucleotide-binding</keyword>
<feature type="domain" description="PAS" evidence="13">
    <location>
        <begin position="78"/>
        <end position="120"/>
    </location>
</feature>
<evidence type="ECO:0000313" key="16">
    <source>
        <dbReference type="Proteomes" id="UP000305202"/>
    </source>
</evidence>
<dbReference type="Pfam" id="PF00989">
    <property type="entry name" value="PAS"/>
    <property type="match status" value="1"/>
</dbReference>
<evidence type="ECO:0000256" key="6">
    <source>
        <dbReference type="ARBA" id="ARBA00022840"/>
    </source>
</evidence>
<dbReference type="SUPFAM" id="SSF55021">
    <property type="entry name" value="ACT-like"/>
    <property type="match status" value="1"/>
</dbReference>
<dbReference type="EMBL" id="SZPQ01000002">
    <property type="protein sequence ID" value="TKI08092.1"/>
    <property type="molecule type" value="Genomic_DNA"/>
</dbReference>
<dbReference type="SMART" id="SM00382">
    <property type="entry name" value="AAA"/>
    <property type="match status" value="1"/>
</dbReference>
<evidence type="ECO:0000256" key="10">
    <source>
        <dbReference type="ARBA" id="ARBA00023163"/>
    </source>
</evidence>
<dbReference type="PROSITE" id="PS50045">
    <property type="entry name" value="SIGMA54_INTERACT_4"/>
    <property type="match status" value="1"/>
</dbReference>
<protein>
    <recommendedName>
        <fullName evidence="11">HTH-type transcriptional regulatory protein TyrR</fullName>
    </recommendedName>
</protein>
<dbReference type="SUPFAM" id="SSF55785">
    <property type="entry name" value="PYP-like sensor domain (PAS domain)"/>
    <property type="match status" value="1"/>
</dbReference>
<evidence type="ECO:0000259" key="13">
    <source>
        <dbReference type="PROSITE" id="PS50112"/>
    </source>
</evidence>
<organism evidence="15 16">
    <name type="scientific">Martelella alba</name>
    <dbReference type="NCBI Taxonomy" id="2590451"/>
    <lineage>
        <taxon>Bacteria</taxon>
        <taxon>Pseudomonadati</taxon>
        <taxon>Pseudomonadota</taxon>
        <taxon>Alphaproteobacteria</taxon>
        <taxon>Hyphomicrobiales</taxon>
        <taxon>Aurantimonadaceae</taxon>
        <taxon>Martelella</taxon>
    </lineage>
</organism>
<keyword evidence="16" id="KW-1185">Reference proteome</keyword>
<keyword evidence="2" id="KW-0963">Cytoplasm</keyword>
<dbReference type="InterPro" id="IPR045865">
    <property type="entry name" value="ACT-like_dom_sf"/>
</dbReference>
<keyword evidence="10" id="KW-0804">Transcription</keyword>
<proteinExistence type="predicted"/>
<dbReference type="PROSITE" id="PS00675">
    <property type="entry name" value="SIGMA54_INTERACT_1"/>
    <property type="match status" value="1"/>
</dbReference>
<accession>A0ABY2SPR4</accession>
<dbReference type="CDD" id="cd00130">
    <property type="entry name" value="PAS"/>
    <property type="match status" value="1"/>
</dbReference>
<evidence type="ECO:0000256" key="5">
    <source>
        <dbReference type="ARBA" id="ARBA00022797"/>
    </source>
</evidence>
<dbReference type="PANTHER" id="PTHR32071:SF3">
    <property type="entry name" value="HTH-TYPE TRANSCRIPTIONAL REGULATORY PROTEIN TYRR"/>
    <property type="match status" value="1"/>
</dbReference>
<dbReference type="InterPro" id="IPR013767">
    <property type="entry name" value="PAS_fold"/>
</dbReference>
<dbReference type="PROSITE" id="PS50112">
    <property type="entry name" value="PAS"/>
    <property type="match status" value="1"/>
</dbReference>
<comment type="subcellular location">
    <subcellularLocation>
        <location evidence="1">Cytoplasm</location>
    </subcellularLocation>
</comment>
<dbReference type="InterPro" id="IPR058031">
    <property type="entry name" value="AAA_lid_NorR"/>
</dbReference>
<dbReference type="NCBIfam" id="NF008085">
    <property type="entry name" value="PRK10820.1"/>
    <property type="match status" value="1"/>
</dbReference>
<evidence type="ECO:0000256" key="2">
    <source>
        <dbReference type="ARBA" id="ARBA00022490"/>
    </source>
</evidence>
<dbReference type="Pfam" id="PF00158">
    <property type="entry name" value="Sigma54_activat"/>
    <property type="match status" value="1"/>
</dbReference>
<reference evidence="15 16" key="1">
    <citation type="submission" date="2019-04" db="EMBL/GenBank/DDBJ databases">
        <authorList>
            <person name="Li M."/>
            <person name="Gao C."/>
        </authorList>
    </citation>
    <scope>NUCLEOTIDE SEQUENCE [LARGE SCALE GENOMIC DNA]</scope>
    <source>
        <strain evidence="15 16">BGMRC 2031</strain>
    </source>
</reference>
<dbReference type="InterPro" id="IPR009057">
    <property type="entry name" value="Homeodomain-like_sf"/>
</dbReference>
<dbReference type="PANTHER" id="PTHR32071">
    <property type="entry name" value="TRANSCRIPTIONAL REGULATORY PROTEIN"/>
    <property type="match status" value="1"/>
</dbReference>
<dbReference type="PROSITE" id="PS00688">
    <property type="entry name" value="SIGMA54_INTERACT_3"/>
    <property type="match status" value="1"/>
</dbReference>
<dbReference type="SUPFAM" id="SSF46689">
    <property type="entry name" value="Homeodomain-like"/>
    <property type="match status" value="1"/>
</dbReference>
<dbReference type="InterPro" id="IPR025944">
    <property type="entry name" value="Sigma_54_int_dom_CS"/>
</dbReference>
<dbReference type="CDD" id="cd00009">
    <property type="entry name" value="AAA"/>
    <property type="match status" value="1"/>
</dbReference>
<keyword evidence="7" id="KW-0805">Transcription regulation</keyword>
<dbReference type="SMART" id="SM00091">
    <property type="entry name" value="PAS"/>
    <property type="match status" value="1"/>
</dbReference>
<dbReference type="Pfam" id="PF25601">
    <property type="entry name" value="AAA_lid_14"/>
    <property type="match status" value="1"/>
</dbReference>
<dbReference type="InterPro" id="IPR000014">
    <property type="entry name" value="PAS"/>
</dbReference>
<dbReference type="InterPro" id="IPR003593">
    <property type="entry name" value="AAA+_ATPase"/>
</dbReference>
<dbReference type="Gene3D" id="3.40.50.300">
    <property type="entry name" value="P-loop containing nucleotide triphosphate hydrolases"/>
    <property type="match status" value="1"/>
</dbReference>
<dbReference type="Gene3D" id="3.30.70.260">
    <property type="match status" value="1"/>
</dbReference>
<dbReference type="InterPro" id="IPR035965">
    <property type="entry name" value="PAS-like_dom_sf"/>
</dbReference>
<dbReference type="Gene3D" id="1.10.10.60">
    <property type="entry name" value="Homeodomain-like"/>
    <property type="match status" value="1"/>
</dbReference>
<dbReference type="Gene3D" id="1.10.8.60">
    <property type="match status" value="1"/>
</dbReference>
<evidence type="ECO:0000256" key="7">
    <source>
        <dbReference type="ARBA" id="ARBA00023015"/>
    </source>
</evidence>
<dbReference type="InterPro" id="IPR002912">
    <property type="entry name" value="ACT_dom"/>
</dbReference>
<keyword evidence="6" id="KW-0067">ATP-binding</keyword>
<evidence type="ECO:0000256" key="11">
    <source>
        <dbReference type="ARBA" id="ARBA00029500"/>
    </source>
</evidence>